<evidence type="ECO:0000313" key="2">
    <source>
        <dbReference type="EMBL" id="KAK9705583.1"/>
    </source>
</evidence>
<keyword evidence="3" id="KW-1185">Reference proteome</keyword>
<reference evidence="2" key="1">
    <citation type="submission" date="2024-03" db="EMBL/GenBank/DDBJ databases">
        <title>WGS assembly of Saponaria officinalis var. Norfolk2.</title>
        <authorList>
            <person name="Jenkins J."/>
            <person name="Shu S."/>
            <person name="Grimwood J."/>
            <person name="Barry K."/>
            <person name="Goodstein D."/>
            <person name="Schmutz J."/>
            <person name="Leebens-Mack J."/>
            <person name="Osbourn A."/>
        </authorList>
    </citation>
    <scope>NUCLEOTIDE SEQUENCE [LARGE SCALE GENOMIC DNA]</scope>
    <source>
        <strain evidence="2">JIC</strain>
    </source>
</reference>
<dbReference type="AlphaFoldDB" id="A0AAW1JRL1"/>
<comment type="caution">
    <text evidence="2">The sequence shown here is derived from an EMBL/GenBank/DDBJ whole genome shotgun (WGS) entry which is preliminary data.</text>
</comment>
<organism evidence="2 3">
    <name type="scientific">Saponaria officinalis</name>
    <name type="common">Common soapwort</name>
    <name type="synonym">Lychnis saponaria</name>
    <dbReference type="NCBI Taxonomy" id="3572"/>
    <lineage>
        <taxon>Eukaryota</taxon>
        <taxon>Viridiplantae</taxon>
        <taxon>Streptophyta</taxon>
        <taxon>Embryophyta</taxon>
        <taxon>Tracheophyta</taxon>
        <taxon>Spermatophyta</taxon>
        <taxon>Magnoliopsida</taxon>
        <taxon>eudicotyledons</taxon>
        <taxon>Gunneridae</taxon>
        <taxon>Pentapetalae</taxon>
        <taxon>Caryophyllales</taxon>
        <taxon>Caryophyllaceae</taxon>
        <taxon>Caryophylleae</taxon>
        <taxon>Saponaria</taxon>
    </lineage>
</organism>
<keyword evidence="1" id="KW-0812">Transmembrane</keyword>
<name>A0AAW1JRL1_SAPOF</name>
<evidence type="ECO:0000256" key="1">
    <source>
        <dbReference type="SAM" id="Phobius"/>
    </source>
</evidence>
<sequence>MPHTYAKYDYPYTRNILRIRAQFTYAFLSFASPHQLNRDFEVPLTLETSETHRLHDHSCTEECDFLHHLIVVSTLGQHFHGAQLIPLKSFIQLPHNPYNQTAQSQFLKELTSKLYFSICEILLIHLNIILAQVLSMILIVKNLCRVLVSGIASHIIR</sequence>
<dbReference type="Proteomes" id="UP001443914">
    <property type="component" value="Unassembled WGS sequence"/>
</dbReference>
<protein>
    <submittedName>
        <fullName evidence="2">Uncharacterized protein</fullName>
    </submittedName>
</protein>
<proteinExistence type="predicted"/>
<feature type="transmembrane region" description="Helical" evidence="1">
    <location>
        <begin position="114"/>
        <end position="140"/>
    </location>
</feature>
<dbReference type="EMBL" id="JBDFQZ010000007">
    <property type="protein sequence ID" value="KAK9705583.1"/>
    <property type="molecule type" value="Genomic_DNA"/>
</dbReference>
<keyword evidence="1" id="KW-0472">Membrane</keyword>
<accession>A0AAW1JRL1</accession>
<keyword evidence="1" id="KW-1133">Transmembrane helix</keyword>
<evidence type="ECO:0000313" key="3">
    <source>
        <dbReference type="Proteomes" id="UP001443914"/>
    </source>
</evidence>
<gene>
    <name evidence="2" type="ORF">RND81_07G068100</name>
</gene>